<dbReference type="eggNOG" id="KOG0864">
    <property type="taxonomic scope" value="Eukaryota"/>
</dbReference>
<dbReference type="GO" id="GO:0009792">
    <property type="term" value="P:embryo development ending in birth or egg hatching"/>
    <property type="evidence" value="ECO:0000315"/>
    <property type="project" value="UniProtKB"/>
</dbReference>
<dbReference type="Gene3D" id="4.10.1060.10">
    <property type="entry name" value="Zinc finger, RanBP2-type"/>
    <property type="match status" value="1"/>
</dbReference>
<dbReference type="PROSITE" id="PS50196">
    <property type="entry name" value="RANBD1"/>
    <property type="match status" value="2"/>
</dbReference>
<feature type="compositionally biased region" description="Low complexity" evidence="5">
    <location>
        <begin position="590"/>
        <end position="602"/>
    </location>
</feature>
<dbReference type="FunFam" id="2.30.29.30:FF:000549">
    <property type="entry name" value="Nuclear Pore complex Protein"/>
    <property type="match status" value="2"/>
</dbReference>
<dbReference type="GO" id="GO:0005737">
    <property type="term" value="C:cytoplasm"/>
    <property type="evidence" value="ECO:0000318"/>
    <property type="project" value="GO_Central"/>
</dbReference>
<dbReference type="ExpressionAtlas" id="Q86G90">
    <property type="expression patterns" value="baseline and differential"/>
</dbReference>
<sequence length="884" mass="95561">MSDQKPNMGRIVASVVDVQQLMTMQFDSLIKSMDSLKIEHQTGVTQLRDDIRRSEDRFQKQLSDLSTNHGKELERLHQIIHTLLARDANPLGSMIPPQQLQQQQQMLILQRQMEMAHVQAAQAQAHAHAQAQAQAQAQSQVMANLLNAAKPAIPVTQPLVATTAQAKSTVPASGVIAPKTSPPEVVIPPAKPTFSTPTPAVVPKPATTGFSFGGTNPATSIFGKKPETASPVVVPAAKDDEDEEHDEDYEPEGEFKPVIPLPDLVEVKTGEEGEQTMFCNRSKLYIYANETKEWKERGTGELKVLYNKDKKSWRVVMRRDQVTISEETLPSNIENGTEELCWNIQVLKVCANFPILGSMTIQQMKSNEKAYTWFCEDFSEDQPAHVKLSARFANVDIAGEFKTLFEKAVAEAKSSSNAGKTIDKEIKPAAEVKKEVKQEVVIPSNNKPEETGFGDQFKPKPGSWECPGCYVTCKADEIECACCGTSKDGSVKEKNIFSKPSILQPAPGTPKVTFGFGASAPAKEPLAQTSQFGGSLSGSPSTSSSIFGGGTPKGTSVFGGGAANTPTFSFNKPAAAVNATTPSFNFNNPAASTASPATSTTPGNSLFGGGLSKTESTASSTTTPSFMFAKNSESAFPKPTFSFGKQQTPSTTAPAKQEENKQSETPKSVFGSGFTSGGATFAALSANSAKSGSIFDAANVKKAQEELAAQKKASIFGSKNTTLNTTSATSHDGDETNEDGDGEYEPEVEFKPVIPLPDLVEVKTGEEDEEVMFSARCKLYKYYSDLKENKERGLGDIKLLKSNDNKYRIVMRREQVHKLCANFRIEKSMKLSPKPNLPNVLTFMCQDFSEDASNADPAIFTAKFKDEATAGAFKTAVQDAQSKM</sequence>
<keyword evidence="11" id="KW-1267">Proteomics identification</keyword>
<feature type="compositionally biased region" description="Low complexity" evidence="5">
    <location>
        <begin position="533"/>
        <end position="546"/>
    </location>
</feature>
<dbReference type="PaxDb" id="6239-F59A2.1b.1"/>
<dbReference type="PANTHER" id="PTHR23138">
    <property type="entry name" value="RAN BINDING PROTEIN"/>
    <property type="match status" value="1"/>
</dbReference>
<feature type="region of interest" description="Disordered" evidence="5">
    <location>
        <begin position="721"/>
        <end position="744"/>
    </location>
</feature>
<feature type="domain" description="RanBD1" evidence="6">
    <location>
        <begin position="749"/>
        <end position="884"/>
    </location>
</feature>
<feature type="region of interest" description="Disordered" evidence="5">
    <location>
        <begin position="237"/>
        <end position="256"/>
    </location>
</feature>
<keyword evidence="3" id="KW-0862">Zinc</keyword>
<dbReference type="InterPro" id="IPR045255">
    <property type="entry name" value="RanBP1-like"/>
</dbReference>
<dbReference type="AlphaFoldDB" id="Q86G90"/>
<dbReference type="GO" id="GO:0006997">
    <property type="term" value="P:nucleus organization"/>
    <property type="evidence" value="ECO:0000315"/>
    <property type="project" value="UniProtKB"/>
</dbReference>
<feature type="region of interest" description="Disordered" evidence="5">
    <location>
        <begin position="590"/>
        <end position="624"/>
    </location>
</feature>
<feature type="compositionally biased region" description="Acidic residues" evidence="5">
    <location>
        <begin position="239"/>
        <end position="252"/>
    </location>
</feature>
<dbReference type="OrthoDB" id="2357150at2759"/>
<evidence type="ECO:0000256" key="5">
    <source>
        <dbReference type="SAM" id="MobiDB-lite"/>
    </source>
</evidence>
<dbReference type="PROSITE" id="PS50199">
    <property type="entry name" value="ZF_RANBP2_2"/>
    <property type="match status" value="1"/>
</dbReference>
<dbReference type="InterPro" id="IPR000156">
    <property type="entry name" value="Ran_bind_dom"/>
</dbReference>
<dbReference type="SMR" id="Q86G90"/>
<dbReference type="AGR" id="WB:WBGene00003795"/>
<organism evidence="8 9">
    <name type="scientific">Caenorhabditis elegans</name>
    <dbReference type="NCBI Taxonomy" id="6239"/>
    <lineage>
        <taxon>Eukaryota</taxon>
        <taxon>Metazoa</taxon>
        <taxon>Ecdysozoa</taxon>
        <taxon>Nematoda</taxon>
        <taxon>Chromadorea</taxon>
        <taxon>Rhabditida</taxon>
        <taxon>Rhabditina</taxon>
        <taxon>Rhabditomorpha</taxon>
        <taxon>Rhabditoidea</taxon>
        <taxon>Rhabditidae</taxon>
        <taxon>Peloderinae</taxon>
        <taxon>Caenorhabditis</taxon>
    </lineage>
</organism>
<dbReference type="EMBL" id="BX284603">
    <property type="protein sequence ID" value="CAD82919.1"/>
    <property type="molecule type" value="Genomic_DNA"/>
</dbReference>
<dbReference type="Pfam" id="PF00638">
    <property type="entry name" value="Ran_BP1"/>
    <property type="match status" value="3"/>
</dbReference>
<evidence type="ECO:0000313" key="8">
    <source>
        <dbReference type="EMBL" id="CAD82919.1"/>
    </source>
</evidence>
<evidence type="ECO:0000259" key="6">
    <source>
        <dbReference type="PROSITE" id="PS50196"/>
    </source>
</evidence>
<feature type="domain" description="RanBD1" evidence="6">
    <location>
        <begin position="254"/>
        <end position="414"/>
    </location>
</feature>
<dbReference type="IntAct" id="Q86G90">
    <property type="interactions" value="9"/>
</dbReference>
<dbReference type="GeneID" id="175443"/>
<feature type="compositionally biased region" description="Low complexity" evidence="5">
    <location>
        <begin position="612"/>
        <end position="624"/>
    </location>
</feature>
<dbReference type="GO" id="GO:0008270">
    <property type="term" value="F:zinc ion binding"/>
    <property type="evidence" value="ECO:0007669"/>
    <property type="project" value="UniProtKB-KW"/>
</dbReference>
<dbReference type="CDD" id="cd00835">
    <property type="entry name" value="RanBD_family"/>
    <property type="match status" value="2"/>
</dbReference>
<feature type="compositionally biased region" description="Polar residues" evidence="5">
    <location>
        <begin position="721"/>
        <end position="730"/>
    </location>
</feature>
<keyword evidence="1" id="KW-0479">Metal-binding</keyword>
<dbReference type="Proteomes" id="UP000001940">
    <property type="component" value="Chromosome III"/>
</dbReference>
<dbReference type="PANTHER" id="PTHR23138:SF179">
    <property type="entry name" value="NUCLEAR PORE COMPLEX PROTEIN"/>
    <property type="match status" value="1"/>
</dbReference>
<evidence type="ECO:0000256" key="3">
    <source>
        <dbReference type="ARBA" id="ARBA00022833"/>
    </source>
</evidence>
<dbReference type="UCSC" id="F59A2.1b.1">
    <property type="organism name" value="c. elegans"/>
</dbReference>
<proteinExistence type="evidence at protein level"/>
<gene>
    <name evidence="8 10" type="primary">npp-9</name>
    <name evidence="8" type="ORF">CELE_F59A2.1</name>
    <name evidence="10" type="ORF">F59A2.1</name>
</gene>
<evidence type="ECO:0000256" key="2">
    <source>
        <dbReference type="ARBA" id="ARBA00022771"/>
    </source>
</evidence>
<feature type="domain" description="RanBP2-type" evidence="7">
    <location>
        <begin position="460"/>
        <end position="489"/>
    </location>
</feature>
<dbReference type="STRING" id="6239.F59A2.1b.3"/>
<evidence type="ECO:0000259" key="7">
    <source>
        <dbReference type="PROSITE" id="PS50199"/>
    </source>
</evidence>
<protein>
    <submittedName>
        <fullName evidence="8">Nuclear Pore complex Protein</fullName>
    </submittedName>
</protein>
<evidence type="ECO:0007829" key="11">
    <source>
        <dbReference type="PeptideAtlas" id="Q86G90"/>
    </source>
</evidence>
<dbReference type="FunCoup" id="Q86G90">
    <property type="interactions" value="250"/>
</dbReference>
<dbReference type="HOGENOM" id="CLU_307644_0_0_1"/>
<feature type="region of interest" description="Disordered" evidence="5">
    <location>
        <begin position="528"/>
        <end position="550"/>
    </location>
</feature>
<dbReference type="CTD" id="175443"/>
<evidence type="ECO:0000313" key="9">
    <source>
        <dbReference type="Proteomes" id="UP000001940"/>
    </source>
</evidence>
<dbReference type="GO" id="GO:0005643">
    <property type="term" value="C:nuclear pore"/>
    <property type="evidence" value="ECO:0000314"/>
    <property type="project" value="WormBase"/>
</dbReference>
<dbReference type="Gene3D" id="2.30.29.30">
    <property type="entry name" value="Pleckstrin-homology domain (PH domain)/Phosphotyrosine-binding domain (PTB)"/>
    <property type="match status" value="2"/>
</dbReference>
<dbReference type="SMART" id="SM00547">
    <property type="entry name" value="ZnF_RBZ"/>
    <property type="match status" value="1"/>
</dbReference>
<dbReference type="InterPro" id="IPR011993">
    <property type="entry name" value="PH-like_dom_sf"/>
</dbReference>
<evidence type="ECO:0000313" key="10">
    <source>
        <dbReference type="WormBase" id="F59A2.1b"/>
    </source>
</evidence>
<keyword evidence="9" id="KW-1185">Reference proteome</keyword>
<evidence type="ECO:0000256" key="1">
    <source>
        <dbReference type="ARBA" id="ARBA00022723"/>
    </source>
</evidence>
<dbReference type="RefSeq" id="NP_001370159.1">
    <property type="nucleotide sequence ID" value="NM_001384054.1"/>
</dbReference>
<name>Q86G90_CAEEL</name>
<comment type="interaction">
    <interactant intactId="EBI-313076">
        <id>Q86G90</id>
    </interactant>
    <interactant intactId="EBI-324099">
        <id>O17915</id>
        <label>ran-1</label>
    </interactant>
    <organismsDiffer>false</organismsDiffer>
    <experiments>6</experiments>
</comment>
<reference evidence="8 9" key="1">
    <citation type="journal article" date="1998" name="Science">
        <title>Genome sequence of the nematode C. elegans: a platform for investigating biology.</title>
        <authorList>
            <consortium name="The C. elegans sequencing consortium"/>
            <person name="Sulson J.E."/>
            <person name="Waterston R."/>
        </authorList>
    </citation>
    <scope>NUCLEOTIDE SEQUENCE [LARGE SCALE GENOMIC DNA]</scope>
    <source>
        <strain evidence="8 9">Bristol N2</strain>
    </source>
</reference>
<dbReference type="Bgee" id="WBGene00003795">
    <property type="expression patterns" value="Expressed in adult organism and 4 other cell types or tissues"/>
</dbReference>
<feature type="compositionally biased region" description="Acidic residues" evidence="5">
    <location>
        <begin position="735"/>
        <end position="744"/>
    </location>
</feature>
<keyword evidence="2 4" id="KW-0863">Zinc-finger</keyword>
<accession>Q86G90</accession>
<dbReference type="SMART" id="SM00160">
    <property type="entry name" value="RanBD"/>
    <property type="match status" value="2"/>
</dbReference>
<dbReference type="WormBase" id="F59A2.1b">
    <property type="protein sequence ID" value="CE33525"/>
    <property type="gene ID" value="WBGene00003795"/>
    <property type="gene designation" value="npp-9"/>
</dbReference>
<dbReference type="OMA" id="CANTPIT"/>
<dbReference type="InterPro" id="IPR001876">
    <property type="entry name" value="Znf_RanBP2"/>
</dbReference>
<dbReference type="InParanoid" id="Q86G90"/>
<dbReference type="PhylomeDB" id="Q86G90"/>
<feature type="compositionally biased region" description="Polar residues" evidence="5">
    <location>
        <begin position="643"/>
        <end position="654"/>
    </location>
</feature>
<evidence type="ECO:0000256" key="4">
    <source>
        <dbReference type="PROSITE-ProRule" id="PRU00322"/>
    </source>
</evidence>
<feature type="region of interest" description="Disordered" evidence="5">
    <location>
        <begin position="637"/>
        <end position="671"/>
    </location>
</feature>
<dbReference type="SUPFAM" id="SSF50729">
    <property type="entry name" value="PH domain-like"/>
    <property type="match status" value="2"/>
</dbReference>